<dbReference type="PANTHER" id="PTHR38815:SF1">
    <property type="entry name" value="DUF373 FAMILY PROTEIN"/>
    <property type="match status" value="1"/>
</dbReference>
<dbReference type="InterPro" id="IPR007254">
    <property type="entry name" value="DUF373"/>
</dbReference>
<dbReference type="AlphaFoldDB" id="A0A7J4IY51"/>
<evidence type="ECO:0000313" key="2">
    <source>
        <dbReference type="EMBL" id="HIH10463.1"/>
    </source>
</evidence>
<feature type="transmembrane region" description="Helical" evidence="1">
    <location>
        <begin position="290"/>
        <end position="309"/>
    </location>
</feature>
<name>A0A7J4IY51_9ARCH</name>
<dbReference type="Proteomes" id="UP000565078">
    <property type="component" value="Unassembled WGS sequence"/>
</dbReference>
<feature type="transmembrane region" description="Helical" evidence="1">
    <location>
        <begin position="183"/>
        <end position="202"/>
    </location>
</feature>
<keyword evidence="1" id="KW-0812">Transmembrane</keyword>
<reference evidence="3" key="1">
    <citation type="journal article" date="2020" name="bioRxiv">
        <title>A rank-normalized archaeal taxonomy based on genome phylogeny resolves widespread incomplete and uneven classifications.</title>
        <authorList>
            <person name="Rinke C."/>
            <person name="Chuvochina M."/>
            <person name="Mussig A.J."/>
            <person name="Chaumeil P.-A."/>
            <person name="Waite D.W."/>
            <person name="Whitman W.B."/>
            <person name="Parks D.H."/>
            <person name="Hugenholtz P."/>
        </authorList>
    </citation>
    <scope>NUCLEOTIDE SEQUENCE [LARGE SCALE GENOMIC DNA]</scope>
</reference>
<keyword evidence="1" id="KW-1133">Transmembrane helix</keyword>
<evidence type="ECO:0000313" key="3">
    <source>
        <dbReference type="Proteomes" id="UP000565078"/>
    </source>
</evidence>
<accession>A0A7J4IY51</accession>
<feature type="transmembrane region" description="Helical" evidence="1">
    <location>
        <begin position="157"/>
        <end position="177"/>
    </location>
</feature>
<dbReference type="EMBL" id="DUGC01000116">
    <property type="protein sequence ID" value="HIH10463.1"/>
    <property type="molecule type" value="Genomic_DNA"/>
</dbReference>
<organism evidence="2 3">
    <name type="scientific">Candidatus Iainarchaeum sp</name>
    <dbReference type="NCBI Taxonomy" id="3101447"/>
    <lineage>
        <taxon>Archaea</taxon>
        <taxon>Candidatus Iainarchaeota</taxon>
        <taxon>Candidatus Iainarchaeia</taxon>
        <taxon>Candidatus Iainarchaeales</taxon>
        <taxon>Candidatus Iainarchaeaceae</taxon>
        <taxon>Candidatus Iainarchaeum</taxon>
    </lineage>
</organism>
<keyword evidence="1" id="KW-0472">Membrane</keyword>
<comment type="caution">
    <text evidence="2">The sequence shown here is derived from an EMBL/GenBank/DDBJ whole genome shotgun (WGS) entry which is preliminary data.</text>
</comment>
<proteinExistence type="predicted"/>
<dbReference type="PANTHER" id="PTHR38815">
    <property type="entry name" value="HYPOTHETICAL MEMBRANE PROTEIN, CONSERVED, DUF373 FAMILY"/>
    <property type="match status" value="1"/>
</dbReference>
<feature type="transmembrane region" description="Helical" evidence="1">
    <location>
        <begin position="324"/>
        <end position="344"/>
    </location>
</feature>
<dbReference type="Pfam" id="PF04123">
    <property type="entry name" value="DUF373"/>
    <property type="match status" value="1"/>
</dbReference>
<gene>
    <name evidence="2" type="ORF">HA254_07405</name>
</gene>
<sequence>MNKPENILVVCIDRDNDLGKKANVMGPVVGKDACIKAAAKLALADPTDSDSNSIFGAVKKFEEVSKSVNAQVAILTGIGKSGFESDRKIASQLEAVLEKFPATGFVLVTDGAEDDQVMPILQSSAPVVSKETIIVKQASEVESTYYTIKNALQDPDFARTFVLVPGIVILLGGILAFMGQEDLFFRSMLFTVGAYLVLKGTGLEQKIVSMIRSLSNSLSLQRVSFPFYLMTILLFVFGLWSSLSAFNSLDASLVERASGAVSQLFLFLALTATAFIIGKSVDAIQLKKAYYLRKYFISGSAVIVLWILLDSGRQVIVGEPHADLIWFGINAFAGFIFALIAFKISQVLDLRKKITRILVGLPVYSRDGQWIGSVESIVPKESVEFKNRLTNKTAKLRQGEFELAEGRIILT</sequence>
<feature type="transmembrane region" description="Helical" evidence="1">
    <location>
        <begin position="223"/>
        <end position="240"/>
    </location>
</feature>
<feature type="transmembrane region" description="Helical" evidence="1">
    <location>
        <begin position="260"/>
        <end position="278"/>
    </location>
</feature>
<evidence type="ECO:0000256" key="1">
    <source>
        <dbReference type="SAM" id="Phobius"/>
    </source>
</evidence>
<protein>
    <submittedName>
        <fullName evidence="2">DUF373 family protein</fullName>
    </submittedName>
</protein>